<feature type="transmembrane region" description="Helical" evidence="1">
    <location>
        <begin position="7"/>
        <end position="27"/>
    </location>
</feature>
<organism evidence="2 3">
    <name type="scientific">Camelliibacillus cellulosilyticus</name>
    <dbReference type="NCBI Taxonomy" id="2174486"/>
    <lineage>
        <taxon>Bacteria</taxon>
        <taxon>Bacillati</taxon>
        <taxon>Bacillota</taxon>
        <taxon>Bacilli</taxon>
        <taxon>Bacillales</taxon>
        <taxon>Sporolactobacillaceae</taxon>
        <taxon>Camelliibacillus</taxon>
    </lineage>
</organism>
<keyword evidence="1" id="KW-0812">Transmembrane</keyword>
<name>A0ABV9GPQ4_9BACL</name>
<feature type="transmembrane region" description="Helical" evidence="1">
    <location>
        <begin position="118"/>
        <end position="137"/>
    </location>
</feature>
<accession>A0ABV9GPQ4</accession>
<protein>
    <submittedName>
        <fullName evidence="2">DUF2306 domain-containing protein</fullName>
    </submittedName>
</protein>
<evidence type="ECO:0000256" key="1">
    <source>
        <dbReference type="SAM" id="Phobius"/>
    </source>
</evidence>
<gene>
    <name evidence="2" type="ORF">ACFO4N_09265</name>
</gene>
<comment type="caution">
    <text evidence="2">The sequence shown here is derived from an EMBL/GenBank/DDBJ whole genome shotgun (WGS) entry which is preliminary data.</text>
</comment>
<dbReference type="RefSeq" id="WP_376846019.1">
    <property type="nucleotide sequence ID" value="NZ_JBHSFW010000004.1"/>
</dbReference>
<dbReference type="Pfam" id="PF10067">
    <property type="entry name" value="DUF2306"/>
    <property type="match status" value="1"/>
</dbReference>
<keyword evidence="1" id="KW-1133">Transmembrane helix</keyword>
<keyword evidence="1" id="KW-0472">Membrane</keyword>
<feature type="transmembrane region" description="Helical" evidence="1">
    <location>
        <begin position="47"/>
        <end position="67"/>
    </location>
</feature>
<dbReference type="InterPro" id="IPR018750">
    <property type="entry name" value="DUF2306_membrane"/>
</dbReference>
<feature type="transmembrane region" description="Helical" evidence="1">
    <location>
        <begin position="88"/>
        <end position="106"/>
    </location>
</feature>
<feature type="transmembrane region" description="Helical" evidence="1">
    <location>
        <begin position="149"/>
        <end position="169"/>
    </location>
</feature>
<sequence>MKKYLTFTVIAVSIIYIVYIASENLIFDPQAAHFLSLKTQLLHPMNVPVWLNVLHIHVIFACLAMIAGAINFTTKILRKHRVFHRINGYFYILSVAVVCGTSGYMAPYATGGRMSSMAFNLMNMIWLALTITAFVLIKRKQVNKHRKWMVRSYVFCFTNLFIHFLTVILNDGFGIQYETSYTSAVYATILLNVILAEIVIRTVFKVPTKITPVKRNA</sequence>
<reference evidence="3" key="1">
    <citation type="journal article" date="2019" name="Int. J. Syst. Evol. Microbiol.">
        <title>The Global Catalogue of Microorganisms (GCM) 10K type strain sequencing project: providing services to taxonomists for standard genome sequencing and annotation.</title>
        <authorList>
            <consortium name="The Broad Institute Genomics Platform"/>
            <consortium name="The Broad Institute Genome Sequencing Center for Infectious Disease"/>
            <person name="Wu L."/>
            <person name="Ma J."/>
        </authorList>
    </citation>
    <scope>NUCLEOTIDE SEQUENCE [LARGE SCALE GENOMIC DNA]</scope>
    <source>
        <strain evidence="3">CGMCC 1.16306</strain>
    </source>
</reference>
<dbReference type="Proteomes" id="UP001596022">
    <property type="component" value="Unassembled WGS sequence"/>
</dbReference>
<dbReference type="EMBL" id="JBHSFW010000004">
    <property type="protein sequence ID" value="MFC4618916.1"/>
    <property type="molecule type" value="Genomic_DNA"/>
</dbReference>
<proteinExistence type="predicted"/>
<evidence type="ECO:0000313" key="3">
    <source>
        <dbReference type="Proteomes" id="UP001596022"/>
    </source>
</evidence>
<evidence type="ECO:0000313" key="2">
    <source>
        <dbReference type="EMBL" id="MFC4618916.1"/>
    </source>
</evidence>
<keyword evidence="3" id="KW-1185">Reference proteome</keyword>
<feature type="transmembrane region" description="Helical" evidence="1">
    <location>
        <begin position="181"/>
        <end position="200"/>
    </location>
</feature>